<evidence type="ECO:0000313" key="3">
    <source>
        <dbReference type="Proteomes" id="UP000092154"/>
    </source>
</evidence>
<evidence type="ECO:0000313" key="2">
    <source>
        <dbReference type="EMBL" id="OAX44155.1"/>
    </source>
</evidence>
<feature type="chain" id="PRO_5008598002" evidence="1">
    <location>
        <begin position="19"/>
        <end position="171"/>
    </location>
</feature>
<keyword evidence="1" id="KW-0732">Signal</keyword>
<protein>
    <submittedName>
        <fullName evidence="2">Uncharacterized protein</fullName>
    </submittedName>
</protein>
<name>A0A1B7NGZ6_9AGAM</name>
<dbReference type="InParanoid" id="A0A1B7NGZ6"/>
<reference evidence="2 3" key="1">
    <citation type="submission" date="2016-06" db="EMBL/GenBank/DDBJ databases">
        <title>Comparative genomics of the ectomycorrhizal sister species Rhizopogon vinicolor and Rhizopogon vesiculosus (Basidiomycota: Boletales) reveals a divergence of the mating type B locus.</title>
        <authorList>
            <consortium name="DOE Joint Genome Institute"/>
            <person name="Mujic A.B."/>
            <person name="Kuo A."/>
            <person name="Tritt A."/>
            <person name="Lipzen A."/>
            <person name="Chen C."/>
            <person name="Johnson J."/>
            <person name="Sharma A."/>
            <person name="Barry K."/>
            <person name="Grigoriev I.V."/>
            <person name="Spatafora J.W."/>
        </authorList>
    </citation>
    <scope>NUCLEOTIDE SEQUENCE [LARGE SCALE GENOMIC DNA]</scope>
    <source>
        <strain evidence="2 3">AM-OR11-026</strain>
    </source>
</reference>
<dbReference type="EMBL" id="KV448128">
    <property type="protein sequence ID" value="OAX44155.1"/>
    <property type="molecule type" value="Genomic_DNA"/>
</dbReference>
<keyword evidence="3" id="KW-1185">Reference proteome</keyword>
<gene>
    <name evidence="2" type="ORF">K503DRAFT_546009</name>
</gene>
<dbReference type="AlphaFoldDB" id="A0A1B7NGZ6"/>
<evidence type="ECO:0000256" key="1">
    <source>
        <dbReference type="SAM" id="SignalP"/>
    </source>
</evidence>
<dbReference type="Proteomes" id="UP000092154">
    <property type="component" value="Unassembled WGS sequence"/>
</dbReference>
<organism evidence="2 3">
    <name type="scientific">Rhizopogon vinicolor AM-OR11-026</name>
    <dbReference type="NCBI Taxonomy" id="1314800"/>
    <lineage>
        <taxon>Eukaryota</taxon>
        <taxon>Fungi</taxon>
        <taxon>Dikarya</taxon>
        <taxon>Basidiomycota</taxon>
        <taxon>Agaricomycotina</taxon>
        <taxon>Agaricomycetes</taxon>
        <taxon>Agaricomycetidae</taxon>
        <taxon>Boletales</taxon>
        <taxon>Suillineae</taxon>
        <taxon>Rhizopogonaceae</taxon>
        <taxon>Rhizopogon</taxon>
    </lineage>
</organism>
<sequence>MILNIPWILWTRARLLSAAHIFDSQGQGVSGRWSDQNCINEPLIVGNVRTTEVSWDIAHAHGRFRKQNNHGSLSVRLHVASKCQNKVLTCSYFICPSAVWEAICSMRNSSSTRAICRGAYTLIFHSHSSGGVASESNLEMRTILNMNGRRGPTTIGLMWILGQSGYSWTSN</sequence>
<proteinExistence type="predicted"/>
<feature type="signal peptide" evidence="1">
    <location>
        <begin position="1"/>
        <end position="18"/>
    </location>
</feature>
<accession>A0A1B7NGZ6</accession>